<dbReference type="STRING" id="1451189.CFAL_08785"/>
<evidence type="ECO:0000256" key="1">
    <source>
        <dbReference type="PROSITE-ProRule" id="PRU01122"/>
    </source>
</evidence>
<sequence>MSFWNRRNRTIVIGAVPVIALVSLLGMPRIPGTDIDLTVPYAAEGKGPTFNTLGDVDGRPVVQIEGEEPDKTMGHLNMTTVSVRTNMTFAQAMSRWLTTDDTLVPIEQVLPSGKSQEEVREQNAAAFAASESNATISAMNYLKRPLETMVVNVREGSPAADVIKVNDIITKIDDQKVTLPDDLAKLVQEHKPGEDITVTVLRQSREKTFTVKLAETPKKLLPPHTKGPVAFLGVTSVAQPSGDLKVKYNLTDIGGPSAGLMFSMAVVDKLSPDNLTDGKFVAGTGTIDAEGKVGPIGGITHKIAAAKDAGATVFLVPDQNCKEAVTGDVDGITLLKVDSLSDAINDLKTYNSGGNASTCQAG</sequence>
<feature type="active site" evidence="1">
    <location>
        <position position="257"/>
    </location>
</feature>
<dbReference type="Gene3D" id="2.30.42.10">
    <property type="match status" value="1"/>
</dbReference>
<dbReference type="InterPro" id="IPR027065">
    <property type="entry name" value="Lon_Prtase"/>
</dbReference>
<dbReference type="GO" id="GO:0005524">
    <property type="term" value="F:ATP binding"/>
    <property type="evidence" value="ECO:0007669"/>
    <property type="project" value="InterPro"/>
</dbReference>
<gene>
    <name evidence="3" type="ORF">D3M95_00465</name>
</gene>
<dbReference type="RefSeq" id="WP_119664224.1">
    <property type="nucleotide sequence ID" value="NZ_JAQPSN010000001.1"/>
</dbReference>
<comment type="catalytic activity">
    <reaction evidence="1">
        <text>Hydrolysis of proteins in presence of ATP.</text>
        <dbReference type="EC" id="3.4.21.53"/>
    </reaction>
</comment>
<protein>
    <recommendedName>
        <fullName evidence="1">endopeptidase La</fullName>
        <ecNumber evidence="1">3.4.21.53</ecNumber>
    </recommendedName>
</protein>
<comment type="caution">
    <text evidence="3">The sequence shown here is derived from an EMBL/GenBank/DDBJ whole genome shotgun (WGS) entry which is preliminary data.</text>
</comment>
<dbReference type="GO" id="GO:0006508">
    <property type="term" value="P:proteolysis"/>
    <property type="evidence" value="ECO:0007669"/>
    <property type="project" value="UniProtKB-KW"/>
</dbReference>
<dbReference type="AlphaFoldDB" id="A0A418QAG1"/>
<dbReference type="Pfam" id="PF13180">
    <property type="entry name" value="PDZ_2"/>
    <property type="match status" value="1"/>
</dbReference>
<comment type="similarity">
    <text evidence="1">Belongs to the peptidase S16 family.</text>
</comment>
<dbReference type="OrthoDB" id="2356897at2"/>
<dbReference type="EC" id="3.4.21.53" evidence="1"/>
<dbReference type="SUPFAM" id="SSF50156">
    <property type="entry name" value="PDZ domain-like"/>
    <property type="match status" value="1"/>
</dbReference>
<dbReference type="InterPro" id="IPR001478">
    <property type="entry name" value="PDZ"/>
</dbReference>
<feature type="active site" evidence="1">
    <location>
        <position position="302"/>
    </location>
</feature>
<dbReference type="SUPFAM" id="SSF54211">
    <property type="entry name" value="Ribosomal protein S5 domain 2-like"/>
    <property type="match status" value="1"/>
</dbReference>
<proteinExistence type="inferred from homology"/>
<dbReference type="PANTHER" id="PTHR10046">
    <property type="entry name" value="ATP DEPENDENT LON PROTEASE FAMILY MEMBER"/>
    <property type="match status" value="1"/>
</dbReference>
<dbReference type="Gene3D" id="3.30.230.10">
    <property type="match status" value="1"/>
</dbReference>
<dbReference type="InterPro" id="IPR014721">
    <property type="entry name" value="Ribsml_uS5_D2-typ_fold_subgr"/>
</dbReference>
<dbReference type="InterPro" id="IPR008269">
    <property type="entry name" value="Lon_proteolytic"/>
</dbReference>
<dbReference type="Pfam" id="PF05362">
    <property type="entry name" value="Lon_C"/>
    <property type="match status" value="1"/>
</dbReference>
<evidence type="ECO:0000313" key="4">
    <source>
        <dbReference type="Proteomes" id="UP000285278"/>
    </source>
</evidence>
<keyword evidence="1" id="KW-0645">Protease</keyword>
<dbReference type="GO" id="GO:0004176">
    <property type="term" value="F:ATP-dependent peptidase activity"/>
    <property type="evidence" value="ECO:0007669"/>
    <property type="project" value="UniProtKB-UniRule"/>
</dbReference>
<evidence type="ECO:0000259" key="2">
    <source>
        <dbReference type="PROSITE" id="PS51786"/>
    </source>
</evidence>
<dbReference type="EMBL" id="QXJK01000001">
    <property type="protein sequence ID" value="RIX36959.1"/>
    <property type="molecule type" value="Genomic_DNA"/>
</dbReference>
<evidence type="ECO:0000313" key="3">
    <source>
        <dbReference type="EMBL" id="RIX36959.1"/>
    </source>
</evidence>
<accession>A0A418QAG1</accession>
<dbReference type="Proteomes" id="UP000285278">
    <property type="component" value="Unassembled WGS sequence"/>
</dbReference>
<name>A0A418QAG1_9CORY</name>
<dbReference type="GO" id="GO:0004252">
    <property type="term" value="F:serine-type endopeptidase activity"/>
    <property type="evidence" value="ECO:0007669"/>
    <property type="project" value="UniProtKB-UniRule"/>
</dbReference>
<dbReference type="InterPro" id="IPR036034">
    <property type="entry name" value="PDZ_sf"/>
</dbReference>
<keyword evidence="1" id="KW-0720">Serine protease</keyword>
<keyword evidence="1" id="KW-0378">Hydrolase</keyword>
<dbReference type="GO" id="GO:0030163">
    <property type="term" value="P:protein catabolic process"/>
    <property type="evidence" value="ECO:0007669"/>
    <property type="project" value="InterPro"/>
</dbReference>
<organism evidence="3 4">
    <name type="scientific">Corynebacterium falsenii</name>
    <dbReference type="NCBI Taxonomy" id="108486"/>
    <lineage>
        <taxon>Bacteria</taxon>
        <taxon>Bacillati</taxon>
        <taxon>Actinomycetota</taxon>
        <taxon>Actinomycetes</taxon>
        <taxon>Mycobacteriales</taxon>
        <taxon>Corynebacteriaceae</taxon>
        <taxon>Corynebacterium</taxon>
    </lineage>
</organism>
<reference evidence="3 4" key="1">
    <citation type="submission" date="2018-09" db="EMBL/GenBank/DDBJ databases">
        <title>Optimization and identification of Corynebacterium falsenii FN1-14 from fish paste.</title>
        <authorList>
            <person name="Daroonpunt R."/>
            <person name="Tanasupawat S."/>
        </authorList>
    </citation>
    <scope>NUCLEOTIDE SEQUENCE [LARGE SCALE GENOMIC DNA]</scope>
    <source>
        <strain evidence="3 4">FN1-14</strain>
    </source>
</reference>
<dbReference type="InterPro" id="IPR020568">
    <property type="entry name" value="Ribosomal_Su5_D2-typ_SF"/>
</dbReference>
<dbReference type="CDD" id="cd06779">
    <property type="entry name" value="cpPDZ_Deg_HtrA-like"/>
    <property type="match status" value="1"/>
</dbReference>
<feature type="domain" description="Lon proteolytic" evidence="2">
    <location>
        <begin position="251"/>
        <end position="350"/>
    </location>
</feature>
<keyword evidence="4" id="KW-1185">Reference proteome</keyword>
<dbReference type="PROSITE" id="PS51786">
    <property type="entry name" value="LON_PROTEOLYTIC"/>
    <property type="match status" value="1"/>
</dbReference>